<keyword evidence="2" id="KW-1185">Reference proteome</keyword>
<protein>
    <submittedName>
        <fullName evidence="1">Uncharacterized protein</fullName>
    </submittedName>
</protein>
<name>A0ABS0TYK7_SERPR</name>
<evidence type="ECO:0000313" key="1">
    <source>
        <dbReference type="EMBL" id="MBI6183459.1"/>
    </source>
</evidence>
<dbReference type="EMBL" id="JAEHSL010000036">
    <property type="protein sequence ID" value="MBI6183459.1"/>
    <property type="molecule type" value="Genomic_DNA"/>
</dbReference>
<organism evidence="1 2">
    <name type="scientific">Serratia proteamaculans</name>
    <dbReference type="NCBI Taxonomy" id="28151"/>
    <lineage>
        <taxon>Bacteria</taxon>
        <taxon>Pseudomonadati</taxon>
        <taxon>Pseudomonadota</taxon>
        <taxon>Gammaproteobacteria</taxon>
        <taxon>Enterobacterales</taxon>
        <taxon>Yersiniaceae</taxon>
        <taxon>Serratia</taxon>
    </lineage>
</organism>
<reference evidence="1 2" key="1">
    <citation type="submission" date="2020-12" db="EMBL/GenBank/DDBJ databases">
        <title>Enhanced detection system for hospital associated transmission using whole genome sequencing surveillance.</title>
        <authorList>
            <person name="Harrison L.H."/>
            <person name="Van Tyne D."/>
            <person name="Marsh J.W."/>
            <person name="Griffith M.P."/>
            <person name="Snyder D.J."/>
            <person name="Cooper V.S."/>
            <person name="Mustapha M."/>
        </authorList>
    </citation>
    <scope>NUCLEOTIDE SEQUENCE [LARGE SCALE GENOMIC DNA]</scope>
    <source>
        <strain evidence="1 2">SER00238</strain>
    </source>
</reference>
<evidence type="ECO:0000313" key="2">
    <source>
        <dbReference type="Proteomes" id="UP000639004"/>
    </source>
</evidence>
<accession>A0ABS0TYK7</accession>
<proteinExistence type="predicted"/>
<gene>
    <name evidence="1" type="ORF">JEQ07_24070</name>
</gene>
<dbReference type="Proteomes" id="UP000639004">
    <property type="component" value="Unassembled WGS sequence"/>
</dbReference>
<comment type="caution">
    <text evidence="1">The sequence shown here is derived from an EMBL/GenBank/DDBJ whole genome shotgun (WGS) entry which is preliminary data.</text>
</comment>
<sequence>MADITVVGNALVQLVAEVCRSLSPDHPVKVYQGWPTPGQLKEDLLAGAVHISVFPRPGSKVTSVLSGEGEWEESVNDGVRGSITREVRRETRQYQVTVWASCFDRRDPLANAIDPELSAVSRITLGDGSQATIAYISSLQDDDNQKIGVYRRDFFYAVNYGVYQTQSAWAIKQIKADYLVVSAASDPDSPVLGRIQSSIPRGNP</sequence>
<dbReference type="RefSeq" id="WP_198642650.1">
    <property type="nucleotide sequence ID" value="NZ_JAEHSL010000036.1"/>
</dbReference>